<accession>A0ABU4RX72</accession>
<gene>
    <name evidence="2" type="ORF">SCD92_08995</name>
</gene>
<evidence type="ECO:0000313" key="2">
    <source>
        <dbReference type="EMBL" id="MDX6849495.1"/>
    </source>
</evidence>
<evidence type="ECO:0000313" key="3">
    <source>
        <dbReference type="Proteomes" id="UP001273505"/>
    </source>
</evidence>
<feature type="transmembrane region" description="Helical" evidence="1">
    <location>
        <begin position="68"/>
        <end position="89"/>
    </location>
</feature>
<feature type="transmembrane region" description="Helical" evidence="1">
    <location>
        <begin position="41"/>
        <end position="62"/>
    </location>
</feature>
<keyword evidence="1" id="KW-0812">Transmembrane</keyword>
<keyword evidence="1" id="KW-1133">Transmembrane helix</keyword>
<keyword evidence="1" id="KW-0472">Membrane</keyword>
<name>A0ABU4RX72_9GAMM</name>
<dbReference type="RefSeq" id="WP_302722808.1">
    <property type="nucleotide sequence ID" value="NZ_JAULRU010000570.1"/>
</dbReference>
<feature type="transmembrane region" description="Helical" evidence="1">
    <location>
        <begin position="155"/>
        <end position="175"/>
    </location>
</feature>
<evidence type="ECO:0000256" key="1">
    <source>
        <dbReference type="SAM" id="Phobius"/>
    </source>
</evidence>
<dbReference type="EMBL" id="JAXAFO010000012">
    <property type="protein sequence ID" value="MDX6849495.1"/>
    <property type="molecule type" value="Genomic_DNA"/>
</dbReference>
<protein>
    <submittedName>
        <fullName evidence="2">Uncharacterized protein</fullName>
    </submittedName>
</protein>
<reference evidence="2 3" key="1">
    <citation type="submission" date="2023-11" db="EMBL/GenBank/DDBJ databases">
        <title>Gilvimarinus fulvus sp. nov., isolated from the surface of Kelp.</title>
        <authorList>
            <person name="Sun Y.Y."/>
            <person name="Gong Y."/>
            <person name="Du Z.J."/>
        </authorList>
    </citation>
    <scope>NUCLEOTIDE SEQUENCE [LARGE SCALE GENOMIC DNA]</scope>
    <source>
        <strain evidence="2 3">SDUM040013</strain>
    </source>
</reference>
<sequence length="200" mass="22644">MKLDDLKQTFREETQMIDTQLNFATLREETDKFERQAKRGWILEVMVAVAVIVFVIVGWASVDSPNPLFQLGMASMIASCVFVAGKIIVTKRQSAQVDDWTLANRITRQIEKLEQDARLLQSVASWYLTPLAIAVFLCSWGGFSQRTGQYTPDAGLLIYWAGAIILYLGVYALNVKRAKTKIRPMIDQLKQLKQSLNNPD</sequence>
<feature type="transmembrane region" description="Helical" evidence="1">
    <location>
        <begin position="124"/>
        <end position="143"/>
    </location>
</feature>
<keyword evidence="3" id="KW-1185">Reference proteome</keyword>
<proteinExistence type="predicted"/>
<comment type="caution">
    <text evidence="2">The sequence shown here is derived from an EMBL/GenBank/DDBJ whole genome shotgun (WGS) entry which is preliminary data.</text>
</comment>
<dbReference type="Proteomes" id="UP001273505">
    <property type="component" value="Unassembled WGS sequence"/>
</dbReference>
<organism evidence="2 3">
    <name type="scientific">Gilvimarinus gilvus</name>
    <dbReference type="NCBI Taxonomy" id="3058038"/>
    <lineage>
        <taxon>Bacteria</taxon>
        <taxon>Pseudomonadati</taxon>
        <taxon>Pseudomonadota</taxon>
        <taxon>Gammaproteobacteria</taxon>
        <taxon>Cellvibrionales</taxon>
        <taxon>Cellvibrionaceae</taxon>
        <taxon>Gilvimarinus</taxon>
    </lineage>
</organism>